<protein>
    <recommendedName>
        <fullName evidence="3">FAM65 N-terminal domain-containing protein</fullName>
    </recommendedName>
</protein>
<dbReference type="EMBL" id="JAVHJS010000005">
    <property type="protein sequence ID" value="KAK2857712.1"/>
    <property type="molecule type" value="Genomic_DNA"/>
</dbReference>
<sequence length="1026" mass="116750">MPADVTEDAAAPKKKKKKGGLGNFFKVTTDKVAGPPLQQKQAQKSRLDGGGMVEEDWMVEGVRHSESGVWGMSVKLRFDWPAKYGMVQRSCSFTGVNTLTNRHRLSYARTSLRTKGLPGKSTRILSSTQVVGSIWGQQPEQVDRVFQALQKGLKEYLEGHKTELEFLLSQQRDSTRNSRLAFFYDLEKDIRALERYIRRLEFQISKVEGLYETYCIQWRLCQGAVNMKRAFSLSPSSRESRESLLELNRNHRHILENMCSMEGELEILLGELQIKMKGLIGFARLCPGDQYEVLIRLGQQRWRIRGRIQTDDQQLWNEEQMVFLPHIHESFEIKVTEVKNLSSNLVGMVTCKCADFYSAHPQMMIVDITELATIKLQLEVVWNPFDSGMVKYLMSSASRQSTNSRKIPSMLHQFQNTDGSFSIGSHESRGVFLLNYLTESAQAVSPLVYERASHPPIFPDISMDCQSVYDDLLQTPLPKGDKIDDMSSEPKNGSPVRGDSKRDSLTLFPCYSTPDILQKNGVVATNQELEPVKAKVATNNHIDKVEKGVEEKQKVLVMGVGNSQKRAVAMKVGLLQAQITTILQEMSFIKEIKHLNLQIQQLNQVLKRNIYILQTSSREALDVEEEEVLGSFDFLSFDFNTEDTNSCMSSSRLMDTRFKGNTVTSQEAISELSSEQQHTGHMAKRTDNEDRRPLSTGEYTLDLTLEIHLSICIALLRELRGTNLEYMQQYILKEISHQTDVLKIIASFTQSKTPDVSATELWSGAPKLRNVMMLWDECCESAPAFCCTADSFLRILRKRFIHNVKAKLPGQADTVFAQLLQQVQSPSVMVPLSAFTIDLVSIFQLHVYLKHWKVTNFGEHISQISREVYLVSCLETPKRRKVLKKLKGRMISELQPMEQSLHLLAKLLTDNSQKVAISAASCLSRASVYKSFRLKALVHYTWLLKDNDIQVQQQACLALKCLKAFESAEQVAELWHSTDEELRNAARETILSFGTKGHKAFQRMDQIQAELQEEVYKNLKTEITIF</sequence>
<organism evidence="4 5">
    <name type="scientific">Tachysurus vachellii</name>
    <name type="common">Darkbarbel catfish</name>
    <name type="synonym">Pelteobagrus vachellii</name>
    <dbReference type="NCBI Taxonomy" id="175792"/>
    <lineage>
        <taxon>Eukaryota</taxon>
        <taxon>Metazoa</taxon>
        <taxon>Chordata</taxon>
        <taxon>Craniata</taxon>
        <taxon>Vertebrata</taxon>
        <taxon>Euteleostomi</taxon>
        <taxon>Actinopterygii</taxon>
        <taxon>Neopterygii</taxon>
        <taxon>Teleostei</taxon>
        <taxon>Ostariophysi</taxon>
        <taxon>Siluriformes</taxon>
        <taxon>Bagridae</taxon>
        <taxon>Tachysurus</taxon>
    </lineage>
</organism>
<dbReference type="Gene3D" id="1.25.10.10">
    <property type="entry name" value="Leucine-rich Repeat Variant"/>
    <property type="match status" value="1"/>
</dbReference>
<dbReference type="InterPro" id="IPR026136">
    <property type="entry name" value="RIPOR3"/>
</dbReference>
<evidence type="ECO:0000256" key="2">
    <source>
        <dbReference type="SAM" id="MobiDB-lite"/>
    </source>
</evidence>
<evidence type="ECO:0000313" key="4">
    <source>
        <dbReference type="EMBL" id="KAK2857712.1"/>
    </source>
</evidence>
<evidence type="ECO:0000259" key="3">
    <source>
        <dbReference type="Pfam" id="PF15903"/>
    </source>
</evidence>
<dbReference type="PANTHER" id="PTHR15829">
    <property type="entry name" value="PROTEIN KINASE PKN/PRK1, EFFECTOR"/>
    <property type="match status" value="1"/>
</dbReference>
<proteinExistence type="inferred from homology"/>
<keyword evidence="5" id="KW-1185">Reference proteome</keyword>
<dbReference type="InterPro" id="IPR011989">
    <property type="entry name" value="ARM-like"/>
</dbReference>
<dbReference type="InterPro" id="IPR016024">
    <property type="entry name" value="ARM-type_fold"/>
</dbReference>
<evidence type="ECO:0000256" key="1">
    <source>
        <dbReference type="ARBA" id="ARBA00005744"/>
    </source>
</evidence>
<accession>A0AA88T218</accession>
<comment type="similarity">
    <text evidence="1">Belongs to the RIPOR family.</text>
</comment>
<feature type="domain" description="FAM65 N-terminal" evidence="3">
    <location>
        <begin position="87"/>
        <end position="410"/>
    </location>
</feature>
<dbReference type="SUPFAM" id="SSF48371">
    <property type="entry name" value="ARM repeat"/>
    <property type="match status" value="1"/>
</dbReference>
<gene>
    <name evidence="4" type="ORF">Q7C36_005631</name>
</gene>
<dbReference type="PANTHER" id="PTHR15829:SF15">
    <property type="entry name" value="RIPOR FAMILY MEMBER 3"/>
    <property type="match status" value="1"/>
</dbReference>
<evidence type="ECO:0000313" key="5">
    <source>
        <dbReference type="Proteomes" id="UP001187315"/>
    </source>
</evidence>
<feature type="region of interest" description="Disordered" evidence="2">
    <location>
        <begin position="478"/>
        <end position="501"/>
    </location>
</feature>
<dbReference type="AlphaFoldDB" id="A0AA88T218"/>
<dbReference type="Pfam" id="PF15903">
    <property type="entry name" value="PL48"/>
    <property type="match status" value="1"/>
</dbReference>
<dbReference type="InterPro" id="IPR031780">
    <property type="entry name" value="FAM65_N"/>
</dbReference>
<feature type="region of interest" description="Disordered" evidence="2">
    <location>
        <begin position="1"/>
        <end position="22"/>
    </location>
</feature>
<dbReference type="Proteomes" id="UP001187315">
    <property type="component" value="Unassembled WGS sequence"/>
</dbReference>
<comment type="caution">
    <text evidence="4">The sequence shown here is derived from an EMBL/GenBank/DDBJ whole genome shotgun (WGS) entry which is preliminary data.</text>
</comment>
<feature type="region of interest" description="Disordered" evidence="2">
    <location>
        <begin position="672"/>
        <end position="693"/>
    </location>
</feature>
<name>A0AA88T218_TACVA</name>
<reference evidence="4" key="1">
    <citation type="submission" date="2023-08" db="EMBL/GenBank/DDBJ databases">
        <title>Pelteobagrus vachellii genome.</title>
        <authorList>
            <person name="Liu H."/>
        </authorList>
    </citation>
    <scope>NUCLEOTIDE SEQUENCE</scope>
    <source>
        <strain evidence="4">PRFRI_2022a</strain>
        <tissue evidence="4">Muscle</tissue>
    </source>
</reference>
<feature type="compositionally biased region" description="Basic and acidic residues" evidence="2">
    <location>
        <begin position="684"/>
        <end position="693"/>
    </location>
</feature>